<dbReference type="InterPro" id="IPR050363">
    <property type="entry name" value="MIP/Aquaporin"/>
</dbReference>
<keyword evidence="6 10" id="KW-1133">Transmembrane helix</keyword>
<comment type="caution">
    <text evidence="11">The sequence shown here is derived from an EMBL/GenBank/DDBJ whole genome shotgun (WGS) entry which is preliminary data.</text>
</comment>
<keyword evidence="4 10" id="KW-0812">Transmembrane</keyword>
<dbReference type="GO" id="GO:0015250">
    <property type="term" value="F:water channel activity"/>
    <property type="evidence" value="ECO:0007669"/>
    <property type="project" value="TreeGrafter"/>
</dbReference>
<dbReference type="InterPro" id="IPR023271">
    <property type="entry name" value="Aquaporin-like"/>
</dbReference>
<feature type="compositionally biased region" description="Polar residues" evidence="9">
    <location>
        <begin position="184"/>
        <end position="193"/>
    </location>
</feature>
<feature type="transmembrane region" description="Helical" evidence="10">
    <location>
        <begin position="405"/>
        <end position="427"/>
    </location>
</feature>
<evidence type="ECO:0000256" key="9">
    <source>
        <dbReference type="SAM" id="MobiDB-lite"/>
    </source>
</evidence>
<organism evidence="11 12">
    <name type="scientific">Tilletia horrida</name>
    <dbReference type="NCBI Taxonomy" id="155126"/>
    <lineage>
        <taxon>Eukaryota</taxon>
        <taxon>Fungi</taxon>
        <taxon>Dikarya</taxon>
        <taxon>Basidiomycota</taxon>
        <taxon>Ustilaginomycotina</taxon>
        <taxon>Exobasidiomycetes</taxon>
        <taxon>Tilletiales</taxon>
        <taxon>Tilletiaceae</taxon>
        <taxon>Tilletia</taxon>
    </lineage>
</organism>
<evidence type="ECO:0000256" key="3">
    <source>
        <dbReference type="ARBA" id="ARBA00022448"/>
    </source>
</evidence>
<comment type="subcellular location">
    <subcellularLocation>
        <location evidence="1">Membrane</location>
        <topology evidence="1">Multi-pass membrane protein</topology>
    </subcellularLocation>
</comment>
<dbReference type="Pfam" id="PF00230">
    <property type="entry name" value="MIP"/>
    <property type="match status" value="1"/>
</dbReference>
<evidence type="ECO:0000313" key="11">
    <source>
        <dbReference type="EMBL" id="KAK0530429.1"/>
    </source>
</evidence>
<feature type="transmembrane region" description="Helical" evidence="10">
    <location>
        <begin position="353"/>
        <end position="373"/>
    </location>
</feature>
<dbReference type="InterPro" id="IPR022357">
    <property type="entry name" value="MIP_CS"/>
</dbReference>
<dbReference type="PRINTS" id="PR00783">
    <property type="entry name" value="MINTRINSICP"/>
</dbReference>
<evidence type="ECO:0000256" key="7">
    <source>
        <dbReference type="ARBA" id="ARBA00023136"/>
    </source>
</evidence>
<keyword evidence="12" id="KW-1185">Reference proteome</keyword>
<evidence type="ECO:0000256" key="2">
    <source>
        <dbReference type="ARBA" id="ARBA00006175"/>
    </source>
</evidence>
<keyword evidence="5" id="KW-0677">Repeat</keyword>
<keyword evidence="7 10" id="KW-0472">Membrane</keyword>
<feature type="transmembrane region" description="Helical" evidence="10">
    <location>
        <begin position="271"/>
        <end position="291"/>
    </location>
</feature>
<reference evidence="11" key="1">
    <citation type="journal article" date="2023" name="PhytoFront">
        <title>Draft Genome Resources of Seven Strains of Tilletia horrida, Causal Agent of Kernel Smut of Rice.</title>
        <authorList>
            <person name="Khanal S."/>
            <person name="Antony Babu S."/>
            <person name="Zhou X.G."/>
        </authorList>
    </citation>
    <scope>NUCLEOTIDE SEQUENCE</scope>
    <source>
        <strain evidence="11">TX3</strain>
    </source>
</reference>
<dbReference type="GO" id="GO:0005886">
    <property type="term" value="C:plasma membrane"/>
    <property type="evidence" value="ECO:0007669"/>
    <property type="project" value="TreeGrafter"/>
</dbReference>
<evidence type="ECO:0000256" key="8">
    <source>
        <dbReference type="ARBA" id="ARBA00034651"/>
    </source>
</evidence>
<evidence type="ECO:0000256" key="4">
    <source>
        <dbReference type="ARBA" id="ARBA00022692"/>
    </source>
</evidence>
<comment type="similarity">
    <text evidence="2">Belongs to the MIP/aquaporin (TC 1.A.8) family.</text>
</comment>
<dbReference type="EMBL" id="JAPDMQ010000215">
    <property type="protein sequence ID" value="KAK0530429.1"/>
    <property type="molecule type" value="Genomic_DNA"/>
</dbReference>
<dbReference type="PANTHER" id="PTHR43829">
    <property type="entry name" value="AQUAPORIN OR AQUAGLYCEROPORIN RELATED"/>
    <property type="match status" value="1"/>
</dbReference>
<gene>
    <name evidence="11" type="ORF">OC842_003932</name>
</gene>
<evidence type="ECO:0000256" key="1">
    <source>
        <dbReference type="ARBA" id="ARBA00004141"/>
    </source>
</evidence>
<dbReference type="AlphaFoldDB" id="A0AAN6GD08"/>
<evidence type="ECO:0000256" key="6">
    <source>
        <dbReference type="ARBA" id="ARBA00022989"/>
    </source>
</evidence>
<dbReference type="PROSITE" id="PS00221">
    <property type="entry name" value="MIP"/>
    <property type="match status" value="1"/>
</dbReference>
<accession>A0AAN6GD08</accession>
<evidence type="ECO:0000256" key="5">
    <source>
        <dbReference type="ARBA" id="ARBA00022737"/>
    </source>
</evidence>
<protein>
    <recommendedName>
        <fullName evidence="13">Aquaporin</fullName>
    </recommendedName>
</protein>
<feature type="transmembrane region" description="Helical" evidence="10">
    <location>
        <begin position="492"/>
        <end position="512"/>
    </location>
</feature>
<dbReference type="PANTHER" id="PTHR43829:SF9">
    <property type="entry name" value="AQUAPORIN-9"/>
    <property type="match status" value="1"/>
</dbReference>
<feature type="region of interest" description="Disordered" evidence="9">
    <location>
        <begin position="541"/>
        <end position="573"/>
    </location>
</feature>
<dbReference type="Gene3D" id="1.20.1080.10">
    <property type="entry name" value="Glycerol uptake facilitator protein"/>
    <property type="match status" value="1"/>
</dbReference>
<feature type="transmembrane region" description="Helical" evidence="10">
    <location>
        <begin position="311"/>
        <end position="332"/>
    </location>
</feature>
<evidence type="ECO:0008006" key="13">
    <source>
        <dbReference type="Google" id="ProtNLM"/>
    </source>
</evidence>
<dbReference type="PRINTS" id="PR02019">
    <property type="entry name" value="AQUAPORIN7"/>
</dbReference>
<dbReference type="GO" id="GO:0015254">
    <property type="term" value="F:glycerol channel activity"/>
    <property type="evidence" value="ECO:0007669"/>
    <property type="project" value="TreeGrafter"/>
</dbReference>
<dbReference type="SUPFAM" id="SSF81338">
    <property type="entry name" value="Aquaporin-like"/>
    <property type="match status" value="1"/>
</dbReference>
<feature type="compositionally biased region" description="Low complexity" evidence="9">
    <location>
        <begin position="550"/>
        <end position="559"/>
    </location>
</feature>
<comment type="catalytic activity">
    <reaction evidence="8">
        <text>H2O(in) = H2O(out)</text>
        <dbReference type="Rhea" id="RHEA:29667"/>
        <dbReference type="ChEBI" id="CHEBI:15377"/>
    </reaction>
</comment>
<dbReference type="CDD" id="cd00333">
    <property type="entry name" value="MIP"/>
    <property type="match status" value="1"/>
</dbReference>
<feature type="transmembrane region" description="Helical" evidence="10">
    <location>
        <begin position="439"/>
        <end position="458"/>
    </location>
</feature>
<feature type="region of interest" description="Disordered" evidence="9">
    <location>
        <begin position="160"/>
        <end position="193"/>
    </location>
</feature>
<feature type="compositionally biased region" description="Basic and acidic residues" evidence="9">
    <location>
        <begin position="561"/>
        <end position="573"/>
    </location>
</feature>
<dbReference type="NCBIfam" id="TIGR00861">
    <property type="entry name" value="MIP"/>
    <property type="match status" value="1"/>
</dbReference>
<proteinExistence type="inferred from homology"/>
<dbReference type="InterPro" id="IPR000425">
    <property type="entry name" value="MIP"/>
</dbReference>
<sequence>MSARPSRMSHAPAGNQSQPMSRLGSLAGANEPTKASEALVEVLSATLHQANSGIAATTAGGRGVTLPGKIEPAHSLAHTSGAPVAVLLNPSNNGGNSGTTEPADAPRAPIGLGHAMPNTDMSRGASRQSVGAASLANGVDPSALIVHHLRQLITEEIGRADGMTEDAEPQPRQSEGTERLLSMSGPQRSGTGMTNYISARASVDSRSTMMAPSPIEKDVAMAKESAPSLAAPAGRMGPMTPSQAHLPLMQSQPHTFPNPWAKARYYMREPLAEALGTFILMIFGNGINAQVALSRLVDPTSPKGDFLSVSFGWGIGVAMGVYAAGGISGGHINPAVTISFAIFRGFPWRKVPLYILGQMVGAFVGALVIYGIYSNPLHSVDPDQTELTAAIFATYPVDYLRTSTTRISCFLNESVGSAILLLVIMALGDSNNTPPVDGMAPLALLWLVVGIGACLGWQTSYAINPARDIGPRLMLWAVGYTPEVVWTFDALYFLWAPCLATIVGGIVGCFLYDALCYTGAESPLNAELKMPSFFRRASSGAHGRSGGASAGSPNSLSSSFHQEHTHIEPETKA</sequence>
<feature type="region of interest" description="Disordered" evidence="9">
    <location>
        <begin position="1"/>
        <end position="32"/>
    </location>
</feature>
<name>A0AAN6GD08_9BASI</name>
<evidence type="ECO:0000313" key="12">
    <source>
        <dbReference type="Proteomes" id="UP001176521"/>
    </source>
</evidence>
<evidence type="ECO:0000256" key="10">
    <source>
        <dbReference type="SAM" id="Phobius"/>
    </source>
</evidence>
<dbReference type="Proteomes" id="UP001176521">
    <property type="component" value="Unassembled WGS sequence"/>
</dbReference>
<keyword evidence="3" id="KW-0813">Transport</keyword>